<dbReference type="InterPro" id="IPR011009">
    <property type="entry name" value="Kinase-like_dom_sf"/>
</dbReference>
<dbReference type="Pfam" id="PF07714">
    <property type="entry name" value="PK_Tyr_Ser-Thr"/>
    <property type="match status" value="1"/>
</dbReference>
<dbReference type="InterPro" id="IPR050122">
    <property type="entry name" value="RTK"/>
</dbReference>
<dbReference type="InterPro" id="IPR000719">
    <property type="entry name" value="Prot_kinase_dom"/>
</dbReference>
<dbReference type="EMBL" id="OU893347">
    <property type="protein sequence ID" value="CAG9786577.1"/>
    <property type="molecule type" value="Genomic_DNA"/>
</dbReference>
<dbReference type="SMART" id="SM00219">
    <property type="entry name" value="TyrKc"/>
    <property type="match status" value="1"/>
</dbReference>
<dbReference type="PROSITE" id="PS00109">
    <property type="entry name" value="PROTEIN_KINASE_TYR"/>
    <property type="match status" value="1"/>
</dbReference>
<dbReference type="PANTHER" id="PTHR24416:SF594">
    <property type="entry name" value="PROTEIN KINASE DOMAIN-CONTAINING PROTEIN"/>
    <property type="match status" value="1"/>
</dbReference>
<evidence type="ECO:0000256" key="4">
    <source>
        <dbReference type="ARBA" id="ARBA00022777"/>
    </source>
</evidence>
<dbReference type="GO" id="GO:0048468">
    <property type="term" value="P:cell development"/>
    <property type="evidence" value="ECO:0007669"/>
    <property type="project" value="UniProtKB-ARBA"/>
</dbReference>
<keyword evidence="7" id="KW-0829">Tyrosine-protein kinase</keyword>
<reference evidence="10" key="1">
    <citation type="submission" date="2021-12" db="EMBL/GenBank/DDBJ databases">
        <authorList>
            <person name="King R."/>
        </authorList>
    </citation>
    <scope>NUCLEOTIDE SEQUENCE</scope>
</reference>
<dbReference type="GO" id="GO:0051130">
    <property type="term" value="P:positive regulation of cellular component organization"/>
    <property type="evidence" value="ECO:0007669"/>
    <property type="project" value="UniProtKB-ARBA"/>
</dbReference>
<comment type="catalytic activity">
    <reaction evidence="8">
        <text>L-tyrosyl-[protein] + ATP = O-phospho-L-tyrosyl-[protein] + ADP + H(+)</text>
        <dbReference type="Rhea" id="RHEA:10596"/>
        <dbReference type="Rhea" id="RHEA-COMP:10136"/>
        <dbReference type="Rhea" id="RHEA-COMP:20101"/>
        <dbReference type="ChEBI" id="CHEBI:15378"/>
        <dbReference type="ChEBI" id="CHEBI:30616"/>
        <dbReference type="ChEBI" id="CHEBI:46858"/>
        <dbReference type="ChEBI" id="CHEBI:61978"/>
        <dbReference type="ChEBI" id="CHEBI:456216"/>
        <dbReference type="EC" id="2.7.10.1"/>
    </reaction>
</comment>
<dbReference type="GO" id="GO:0005886">
    <property type="term" value="C:plasma membrane"/>
    <property type="evidence" value="ECO:0007669"/>
    <property type="project" value="TreeGrafter"/>
</dbReference>
<dbReference type="AlphaFoldDB" id="A0A9N9WDQ0"/>
<keyword evidence="3" id="KW-0547">Nucleotide-binding</keyword>
<evidence type="ECO:0000313" key="11">
    <source>
        <dbReference type="Proteomes" id="UP001153714"/>
    </source>
</evidence>
<evidence type="ECO:0000256" key="1">
    <source>
        <dbReference type="ARBA" id="ARBA00004308"/>
    </source>
</evidence>
<sequence length="181" mass="20378">MREYALQIALGMQHLEARGITHRDLAARNILVDGAGVLKVADFGLSRSGVYVHTRSRPVPLRWLAPEAIIQSQYCSASDVWAFAVLLWEIATLGGFPYAELTNSQVPTFLSGGGRLPKPARASQRLYELMVECWSEHPEDRPTFTHIVEKLTTQRQLYVDLDSIFMVEEPFGDEETGWSKD</sequence>
<dbReference type="InterPro" id="IPR008266">
    <property type="entry name" value="Tyr_kinase_AS"/>
</dbReference>
<evidence type="ECO:0000259" key="9">
    <source>
        <dbReference type="PROSITE" id="PS50011"/>
    </source>
</evidence>
<dbReference type="Proteomes" id="UP001153714">
    <property type="component" value="Chromosome 16"/>
</dbReference>
<feature type="domain" description="Protein kinase" evidence="9">
    <location>
        <begin position="1"/>
        <end position="159"/>
    </location>
</feature>
<dbReference type="GO" id="GO:0050793">
    <property type="term" value="P:regulation of developmental process"/>
    <property type="evidence" value="ECO:0007669"/>
    <property type="project" value="UniProtKB-ARBA"/>
</dbReference>
<dbReference type="GO" id="GO:0005524">
    <property type="term" value="F:ATP binding"/>
    <property type="evidence" value="ECO:0007669"/>
    <property type="project" value="UniProtKB-KW"/>
</dbReference>
<gene>
    <name evidence="10" type="ORF">DIATSA_LOCUS4518</name>
</gene>
<comment type="subcellular location">
    <subcellularLocation>
        <location evidence="1">Endomembrane system</location>
    </subcellularLocation>
</comment>
<dbReference type="SUPFAM" id="SSF56112">
    <property type="entry name" value="Protein kinase-like (PK-like)"/>
    <property type="match status" value="1"/>
</dbReference>
<name>A0A9N9WDQ0_9NEOP</name>
<evidence type="ECO:0000256" key="8">
    <source>
        <dbReference type="ARBA" id="ARBA00051243"/>
    </source>
</evidence>
<dbReference type="GO" id="GO:0030182">
    <property type="term" value="P:neuron differentiation"/>
    <property type="evidence" value="ECO:0007669"/>
    <property type="project" value="UniProtKB-ARBA"/>
</dbReference>
<reference evidence="10" key="2">
    <citation type="submission" date="2022-10" db="EMBL/GenBank/DDBJ databases">
        <authorList>
            <consortium name="ENA_rothamsted_submissions"/>
            <consortium name="culmorum"/>
            <person name="King R."/>
        </authorList>
    </citation>
    <scope>NUCLEOTIDE SEQUENCE</scope>
</reference>
<keyword evidence="4" id="KW-0418">Kinase</keyword>
<keyword evidence="6" id="KW-0472">Membrane</keyword>
<dbReference type="GO" id="GO:0012505">
    <property type="term" value="C:endomembrane system"/>
    <property type="evidence" value="ECO:0007669"/>
    <property type="project" value="UniProtKB-SubCell"/>
</dbReference>
<dbReference type="InterPro" id="IPR020635">
    <property type="entry name" value="Tyr_kinase_cat_dom"/>
</dbReference>
<organism evidence="10 11">
    <name type="scientific">Diatraea saccharalis</name>
    <name type="common">sugarcane borer</name>
    <dbReference type="NCBI Taxonomy" id="40085"/>
    <lineage>
        <taxon>Eukaryota</taxon>
        <taxon>Metazoa</taxon>
        <taxon>Ecdysozoa</taxon>
        <taxon>Arthropoda</taxon>
        <taxon>Hexapoda</taxon>
        <taxon>Insecta</taxon>
        <taxon>Pterygota</taxon>
        <taxon>Neoptera</taxon>
        <taxon>Endopterygota</taxon>
        <taxon>Lepidoptera</taxon>
        <taxon>Glossata</taxon>
        <taxon>Ditrysia</taxon>
        <taxon>Pyraloidea</taxon>
        <taxon>Crambidae</taxon>
        <taxon>Crambinae</taxon>
        <taxon>Diatraea</taxon>
    </lineage>
</organism>
<keyword evidence="2" id="KW-0808">Transferase</keyword>
<evidence type="ECO:0000256" key="6">
    <source>
        <dbReference type="ARBA" id="ARBA00023136"/>
    </source>
</evidence>
<dbReference type="GO" id="GO:0043235">
    <property type="term" value="C:receptor complex"/>
    <property type="evidence" value="ECO:0007669"/>
    <property type="project" value="TreeGrafter"/>
</dbReference>
<dbReference type="GO" id="GO:0007169">
    <property type="term" value="P:cell surface receptor protein tyrosine kinase signaling pathway"/>
    <property type="evidence" value="ECO:0007669"/>
    <property type="project" value="TreeGrafter"/>
</dbReference>
<proteinExistence type="predicted"/>
<evidence type="ECO:0000256" key="5">
    <source>
        <dbReference type="ARBA" id="ARBA00022840"/>
    </source>
</evidence>
<evidence type="ECO:0000256" key="2">
    <source>
        <dbReference type="ARBA" id="ARBA00022679"/>
    </source>
</evidence>
<accession>A0A9N9WDQ0</accession>
<evidence type="ECO:0000313" key="10">
    <source>
        <dbReference type="EMBL" id="CAG9786577.1"/>
    </source>
</evidence>
<dbReference type="FunFam" id="1.10.510.10:FF:001512">
    <property type="entry name" value="Receptor tyrosine-protein kinase erbB-2"/>
    <property type="match status" value="1"/>
</dbReference>
<evidence type="ECO:0000256" key="7">
    <source>
        <dbReference type="ARBA" id="ARBA00023137"/>
    </source>
</evidence>
<protein>
    <recommendedName>
        <fullName evidence="9">Protein kinase domain-containing protein</fullName>
    </recommendedName>
</protein>
<dbReference type="OrthoDB" id="4062651at2759"/>
<dbReference type="InterPro" id="IPR001245">
    <property type="entry name" value="Ser-Thr/Tyr_kinase_cat_dom"/>
</dbReference>
<evidence type="ECO:0000256" key="3">
    <source>
        <dbReference type="ARBA" id="ARBA00022741"/>
    </source>
</evidence>
<dbReference type="GO" id="GO:0004714">
    <property type="term" value="F:transmembrane receptor protein tyrosine kinase activity"/>
    <property type="evidence" value="ECO:0007669"/>
    <property type="project" value="UniProtKB-EC"/>
</dbReference>
<dbReference type="PRINTS" id="PR00109">
    <property type="entry name" value="TYRKINASE"/>
</dbReference>
<dbReference type="Gene3D" id="1.10.510.10">
    <property type="entry name" value="Transferase(Phosphotransferase) domain 1"/>
    <property type="match status" value="1"/>
</dbReference>
<keyword evidence="5" id="KW-0067">ATP-binding</keyword>
<dbReference type="PANTHER" id="PTHR24416">
    <property type="entry name" value="TYROSINE-PROTEIN KINASE RECEPTOR"/>
    <property type="match status" value="1"/>
</dbReference>
<keyword evidence="11" id="KW-1185">Reference proteome</keyword>
<dbReference type="PROSITE" id="PS50011">
    <property type="entry name" value="PROTEIN_KINASE_DOM"/>
    <property type="match status" value="1"/>
</dbReference>